<keyword evidence="6 8" id="KW-0472">Membrane</keyword>
<evidence type="ECO:0000313" key="11">
    <source>
        <dbReference type="EMBL" id="SDY11446.1"/>
    </source>
</evidence>
<evidence type="ECO:0000259" key="10">
    <source>
        <dbReference type="Pfam" id="PF14905"/>
    </source>
</evidence>
<accession>A0A1H3H7H7</accession>
<dbReference type="EMBL" id="FNPD01000012">
    <property type="protein sequence ID" value="SDY11446.1"/>
    <property type="molecule type" value="Genomic_DNA"/>
</dbReference>
<evidence type="ECO:0000256" key="2">
    <source>
        <dbReference type="ARBA" id="ARBA00022448"/>
    </source>
</evidence>
<comment type="subcellular location">
    <subcellularLocation>
        <location evidence="1 8">Cell outer membrane</location>
        <topology evidence="1 8">Multi-pass membrane protein</topology>
    </subcellularLocation>
</comment>
<dbReference type="Pfam" id="PF14905">
    <property type="entry name" value="OMP_b-brl_3"/>
    <property type="match status" value="1"/>
</dbReference>
<dbReference type="InterPro" id="IPR012910">
    <property type="entry name" value="Plug_dom"/>
</dbReference>
<dbReference type="InterPro" id="IPR036942">
    <property type="entry name" value="Beta-barrel_TonB_sf"/>
</dbReference>
<evidence type="ECO:0000256" key="1">
    <source>
        <dbReference type="ARBA" id="ARBA00004571"/>
    </source>
</evidence>
<name>A0A1H3H7H7_9BACT</name>
<dbReference type="AlphaFoldDB" id="A0A1H3H7H7"/>
<evidence type="ECO:0000256" key="6">
    <source>
        <dbReference type="ARBA" id="ARBA00023136"/>
    </source>
</evidence>
<evidence type="ECO:0000256" key="7">
    <source>
        <dbReference type="ARBA" id="ARBA00023237"/>
    </source>
</evidence>
<dbReference type="CDD" id="cd01347">
    <property type="entry name" value="ligand_gated_channel"/>
    <property type="match status" value="1"/>
</dbReference>
<dbReference type="GO" id="GO:0009279">
    <property type="term" value="C:cell outer membrane"/>
    <property type="evidence" value="ECO:0007669"/>
    <property type="project" value="UniProtKB-SubCell"/>
</dbReference>
<dbReference type="Gene3D" id="2.40.170.20">
    <property type="entry name" value="TonB-dependent receptor, beta-barrel domain"/>
    <property type="match status" value="1"/>
</dbReference>
<keyword evidence="5" id="KW-0732">Signal</keyword>
<evidence type="ECO:0000313" key="12">
    <source>
        <dbReference type="Proteomes" id="UP000199266"/>
    </source>
</evidence>
<feature type="domain" description="Outer membrane protein beta-barrel" evidence="10">
    <location>
        <begin position="340"/>
        <end position="602"/>
    </location>
</feature>
<keyword evidence="4 8" id="KW-0812">Transmembrane</keyword>
<dbReference type="PANTHER" id="PTHR30069">
    <property type="entry name" value="TONB-DEPENDENT OUTER MEMBRANE RECEPTOR"/>
    <property type="match status" value="1"/>
</dbReference>
<dbReference type="InterPro" id="IPR041700">
    <property type="entry name" value="OMP_b-brl_3"/>
</dbReference>
<dbReference type="Pfam" id="PF07715">
    <property type="entry name" value="Plug"/>
    <property type="match status" value="1"/>
</dbReference>
<evidence type="ECO:0000256" key="3">
    <source>
        <dbReference type="ARBA" id="ARBA00022452"/>
    </source>
</evidence>
<gene>
    <name evidence="11" type="ORF">SAMN03080603_01816</name>
</gene>
<dbReference type="Gene3D" id="2.170.130.10">
    <property type="entry name" value="TonB-dependent receptor, plug domain"/>
    <property type="match status" value="1"/>
</dbReference>
<reference evidence="12" key="1">
    <citation type="submission" date="2016-10" db="EMBL/GenBank/DDBJ databases">
        <authorList>
            <person name="Varghese N."/>
            <person name="Submissions S."/>
        </authorList>
    </citation>
    <scope>NUCLEOTIDE SEQUENCE [LARGE SCALE GENOMIC DNA]</scope>
    <source>
        <strain evidence="12">DSM 13490</strain>
    </source>
</reference>
<dbReference type="GO" id="GO:0015344">
    <property type="term" value="F:siderophore uptake transmembrane transporter activity"/>
    <property type="evidence" value="ECO:0007669"/>
    <property type="project" value="TreeGrafter"/>
</dbReference>
<proteinExistence type="inferred from homology"/>
<comment type="similarity">
    <text evidence="8">Belongs to the TonB-dependent receptor family.</text>
</comment>
<keyword evidence="3 8" id="KW-1134">Transmembrane beta strand</keyword>
<dbReference type="SUPFAM" id="SSF56935">
    <property type="entry name" value="Porins"/>
    <property type="match status" value="1"/>
</dbReference>
<keyword evidence="12" id="KW-1185">Reference proteome</keyword>
<feature type="domain" description="TonB-dependent receptor plug" evidence="9">
    <location>
        <begin position="50"/>
        <end position="159"/>
    </location>
</feature>
<dbReference type="GO" id="GO:0044718">
    <property type="term" value="P:siderophore transmembrane transport"/>
    <property type="evidence" value="ECO:0007669"/>
    <property type="project" value="TreeGrafter"/>
</dbReference>
<evidence type="ECO:0000259" key="9">
    <source>
        <dbReference type="Pfam" id="PF07715"/>
    </source>
</evidence>
<keyword evidence="2 8" id="KW-0813">Transport</keyword>
<evidence type="ECO:0000256" key="5">
    <source>
        <dbReference type="ARBA" id="ARBA00022729"/>
    </source>
</evidence>
<dbReference type="PROSITE" id="PS52016">
    <property type="entry name" value="TONB_DEPENDENT_REC_3"/>
    <property type="match status" value="1"/>
</dbReference>
<sequence>MKLLLSFSKVIMFLSFLYLWSFLGGEVLAQEGPVTVAPELVTGSRLAESLDEVPQATYVITAEEIERSRAKTLSEVLDKIPGISTLRKNSWAQDDSLRMRGVATEVLILVDGVPYYNASYGADMFNVDLRSIPLESVERVEVIKGAGSALYGSMAAAGVINIITKTPDKYKTSIIAEGGSNDWRRYSVSAGIKGDVFDVGIRYNHREEGEVPIRYYNDEVYKALDYDEDSASIALSWGNWRFGADFGSYDSKWEPYKDAVDRYEDDYKRFYLKYADLKNEVIAYAHLIDRKYKGSDDSNNYDGDIWGLEFTQRTSMGDIPLAWGVAYRFEDLSVDDLVIYDNSFKAERHNIAPFVQFSFLLGDTFMDIGLRYENWDVDNGKDESEFAPKISFYRQDASGKLWYLTAGRSFAMPSLYQLYSKSSWHDPNPNLLPEKGWAYDFGIKDPVSKWNINLFYLEMDDKIKWETIDSENFRGRYNNLAEFRSWGIEGQLEKPFTTNLSWINGMTWQKAEEKQTSSDPWRKGGTPQLELYSELNYDNGPWFGSLSAHYYGKREKDNLSGDDRADDDFVTVDAILAYDMENYKITLAAYNIFDEEYIIDTSGYIGPERRVYLTFEHLF</sequence>
<keyword evidence="7 8" id="KW-0998">Cell outer membrane</keyword>
<dbReference type="InterPro" id="IPR039426">
    <property type="entry name" value="TonB-dep_rcpt-like"/>
</dbReference>
<dbReference type="PANTHER" id="PTHR30069:SF29">
    <property type="entry name" value="HEMOGLOBIN AND HEMOGLOBIN-HAPTOGLOBIN-BINDING PROTEIN 1-RELATED"/>
    <property type="match status" value="1"/>
</dbReference>
<evidence type="ECO:0000256" key="8">
    <source>
        <dbReference type="PROSITE-ProRule" id="PRU01360"/>
    </source>
</evidence>
<dbReference type="Proteomes" id="UP000199266">
    <property type="component" value="Unassembled WGS sequence"/>
</dbReference>
<protein>
    <submittedName>
        <fullName evidence="11">Vitamin B12 transporter</fullName>
    </submittedName>
</protein>
<dbReference type="RefSeq" id="WP_091462237.1">
    <property type="nucleotide sequence ID" value="NZ_FNPD01000012.1"/>
</dbReference>
<organism evidence="11 12">
    <name type="scientific">Acetomicrobium thermoterrenum DSM 13490</name>
    <dbReference type="NCBI Taxonomy" id="1120987"/>
    <lineage>
        <taxon>Bacteria</taxon>
        <taxon>Thermotogati</taxon>
        <taxon>Synergistota</taxon>
        <taxon>Synergistia</taxon>
        <taxon>Synergistales</taxon>
        <taxon>Acetomicrobiaceae</taxon>
        <taxon>Acetomicrobium</taxon>
    </lineage>
</organism>
<dbReference type="InterPro" id="IPR037066">
    <property type="entry name" value="Plug_dom_sf"/>
</dbReference>
<evidence type="ECO:0000256" key="4">
    <source>
        <dbReference type="ARBA" id="ARBA00022692"/>
    </source>
</evidence>